<dbReference type="Proteomes" id="UP000005741">
    <property type="component" value="Chromosome"/>
</dbReference>
<accession>H1Z0W1</accession>
<evidence type="ECO:0000256" key="2">
    <source>
        <dbReference type="ARBA" id="ARBA00012438"/>
    </source>
</evidence>
<keyword evidence="10" id="KW-1185">Reference proteome</keyword>
<dbReference type="EC" id="2.7.13.3" evidence="2"/>
<dbReference type="Gene3D" id="3.30.565.10">
    <property type="entry name" value="Histidine kinase-like ATPase, C-terminal domain"/>
    <property type="match status" value="1"/>
</dbReference>
<dbReference type="SUPFAM" id="SSF52172">
    <property type="entry name" value="CheY-like"/>
    <property type="match status" value="1"/>
</dbReference>
<dbReference type="PROSITE" id="PS50110">
    <property type="entry name" value="RESPONSE_REGULATORY"/>
    <property type="match status" value="1"/>
</dbReference>
<dbReference type="Pfam" id="PF00512">
    <property type="entry name" value="HisKA"/>
    <property type="match status" value="1"/>
</dbReference>
<organism evidence="9 10">
    <name type="scientific">Methanoplanus limicola DSM 2279</name>
    <dbReference type="NCBI Taxonomy" id="937775"/>
    <lineage>
        <taxon>Archaea</taxon>
        <taxon>Methanobacteriati</taxon>
        <taxon>Methanobacteriota</taxon>
        <taxon>Stenosarchaea group</taxon>
        <taxon>Methanomicrobia</taxon>
        <taxon>Methanomicrobiales</taxon>
        <taxon>Methanomicrobiaceae</taxon>
        <taxon>Methanoplanus</taxon>
    </lineage>
</organism>
<dbReference type="PANTHER" id="PTHR42878:SF15">
    <property type="entry name" value="BACTERIOPHYTOCHROME"/>
    <property type="match status" value="1"/>
</dbReference>
<dbReference type="CDD" id="cd17534">
    <property type="entry name" value="REC_DC-like"/>
    <property type="match status" value="1"/>
</dbReference>
<comment type="catalytic activity">
    <reaction evidence="1">
        <text>ATP + protein L-histidine = ADP + protein N-phospho-L-histidine.</text>
        <dbReference type="EC" id="2.7.13.3"/>
    </reaction>
</comment>
<feature type="modified residue" description="4-aspartylphosphate" evidence="6">
    <location>
        <position position="55"/>
    </location>
</feature>
<keyword evidence="3 6" id="KW-0597">Phosphoprotein</keyword>
<dbReference type="HOGENOM" id="CLU_000445_114_72_2"/>
<proteinExistence type="predicted"/>
<evidence type="ECO:0000259" key="8">
    <source>
        <dbReference type="PROSITE" id="PS50110"/>
    </source>
</evidence>
<dbReference type="InterPro" id="IPR003661">
    <property type="entry name" value="HisK_dim/P_dom"/>
</dbReference>
<evidence type="ECO:0000256" key="1">
    <source>
        <dbReference type="ARBA" id="ARBA00000085"/>
    </source>
</evidence>
<dbReference type="Pfam" id="PF02518">
    <property type="entry name" value="HATPase_c"/>
    <property type="match status" value="1"/>
</dbReference>
<dbReference type="PROSITE" id="PS50109">
    <property type="entry name" value="HIS_KIN"/>
    <property type="match status" value="1"/>
</dbReference>
<dbReference type="SMART" id="SM00388">
    <property type="entry name" value="HisKA"/>
    <property type="match status" value="1"/>
</dbReference>
<evidence type="ECO:0000256" key="3">
    <source>
        <dbReference type="ARBA" id="ARBA00022553"/>
    </source>
</evidence>
<dbReference type="InterPro" id="IPR004358">
    <property type="entry name" value="Sig_transdc_His_kin-like_C"/>
</dbReference>
<dbReference type="CDD" id="cd00082">
    <property type="entry name" value="HisKA"/>
    <property type="match status" value="1"/>
</dbReference>
<dbReference type="GO" id="GO:0030295">
    <property type="term" value="F:protein kinase activator activity"/>
    <property type="evidence" value="ECO:0007669"/>
    <property type="project" value="TreeGrafter"/>
</dbReference>
<dbReference type="InParanoid" id="H1Z0W1"/>
<dbReference type="InterPro" id="IPR050351">
    <property type="entry name" value="BphY/WalK/GraS-like"/>
</dbReference>
<dbReference type="Gene3D" id="1.10.287.130">
    <property type="match status" value="1"/>
</dbReference>
<dbReference type="SMART" id="SM00387">
    <property type="entry name" value="HATPase_c"/>
    <property type="match status" value="1"/>
</dbReference>
<reference evidence="9 10" key="1">
    <citation type="submission" date="2011-10" db="EMBL/GenBank/DDBJ databases">
        <title>The Improved High-Quality Draft genome of Methanoplanus limicola DSM 2279.</title>
        <authorList>
            <consortium name="US DOE Joint Genome Institute (JGI-PGF)"/>
            <person name="Lucas S."/>
            <person name="Copeland A."/>
            <person name="Lapidus A."/>
            <person name="Glavina del Rio T."/>
            <person name="Dalin E."/>
            <person name="Tice H."/>
            <person name="Bruce D."/>
            <person name="Goodwin L."/>
            <person name="Pitluck S."/>
            <person name="Peters L."/>
            <person name="Mikhailova N."/>
            <person name="Lu M."/>
            <person name="Kyrpides N."/>
            <person name="Mavromatis K."/>
            <person name="Ivanova N."/>
            <person name="Markowitz V."/>
            <person name="Cheng J.-F."/>
            <person name="Hugenholtz P."/>
            <person name="Woyke T."/>
            <person name="Wu D."/>
            <person name="Wirth R."/>
            <person name="Brambilla E.-M."/>
            <person name="Klenk H.-P."/>
            <person name="Eisen J.A."/>
        </authorList>
    </citation>
    <scope>NUCLEOTIDE SEQUENCE [LARGE SCALE GENOMIC DNA]</scope>
    <source>
        <strain evidence="9 10">DSM 2279</strain>
    </source>
</reference>
<dbReference type="InterPro" id="IPR001789">
    <property type="entry name" value="Sig_transdc_resp-reg_receiver"/>
</dbReference>
<evidence type="ECO:0000256" key="4">
    <source>
        <dbReference type="ARBA" id="ARBA00022679"/>
    </source>
</evidence>
<dbReference type="AlphaFoldDB" id="H1Z0W1"/>
<keyword evidence="4" id="KW-0808">Transferase</keyword>
<dbReference type="EMBL" id="CM001436">
    <property type="protein sequence ID" value="EHQ36254.1"/>
    <property type="molecule type" value="Genomic_DNA"/>
</dbReference>
<dbReference type="RefSeq" id="WP_004078506.1">
    <property type="nucleotide sequence ID" value="NZ_CM001436.1"/>
</dbReference>
<evidence type="ECO:0000313" key="9">
    <source>
        <dbReference type="EMBL" id="EHQ36254.1"/>
    </source>
</evidence>
<keyword evidence="5 9" id="KW-0418">Kinase</keyword>
<feature type="domain" description="Response regulatory" evidence="8">
    <location>
        <begin position="5"/>
        <end position="120"/>
    </location>
</feature>
<dbReference type="SUPFAM" id="SSF55874">
    <property type="entry name" value="ATPase domain of HSP90 chaperone/DNA topoisomerase II/histidine kinase"/>
    <property type="match status" value="1"/>
</dbReference>
<gene>
    <name evidence="9" type="ORF">Metlim_2186</name>
</gene>
<dbReference type="InterPro" id="IPR011006">
    <property type="entry name" value="CheY-like_superfamily"/>
</dbReference>
<dbReference type="InterPro" id="IPR036890">
    <property type="entry name" value="HATPase_C_sf"/>
</dbReference>
<dbReference type="PANTHER" id="PTHR42878">
    <property type="entry name" value="TWO-COMPONENT HISTIDINE KINASE"/>
    <property type="match status" value="1"/>
</dbReference>
<dbReference type="GO" id="GO:0000155">
    <property type="term" value="F:phosphorelay sensor kinase activity"/>
    <property type="evidence" value="ECO:0007669"/>
    <property type="project" value="InterPro"/>
</dbReference>
<dbReference type="InterPro" id="IPR005467">
    <property type="entry name" value="His_kinase_dom"/>
</dbReference>
<sequence length="350" mass="39538">MENISLLLVEDEDVVALPLEKTLQSMGYTITGRVKSGEDAIKHLEGSYPDLIMMDIHLDGEMDGIEAAEAILSRYEIPVIYITADSDRDTLERVKRTAPFGYILKPFSPESLNLGIDIAIYRHRMEKELEEKNRELDAFTYSVSHDLRAPVRNISRYAELLLEDSKTSEENAEYVKRILFATEKMDGMIDGFLTLSRLGRSELKPEKISLDEISNQIVNNLKESEPTRKVRVSVEPGITNFADKKLISIALENMISNAWKYTGKVENPEIEIGTVNREGRVLYIKDNGAGFSPEKSEDIFIPFRRMHSESDFPGTGIGLASARKIIDRHGGKIWAESEPEKGTTFYMALP</sequence>
<dbReference type="PRINTS" id="PR00344">
    <property type="entry name" value="BCTRLSENSOR"/>
</dbReference>
<dbReference type="GO" id="GO:0000156">
    <property type="term" value="F:phosphorelay response regulator activity"/>
    <property type="evidence" value="ECO:0007669"/>
    <property type="project" value="TreeGrafter"/>
</dbReference>
<protein>
    <recommendedName>
        <fullName evidence="2">histidine kinase</fullName>
        <ecNumber evidence="2">2.7.13.3</ecNumber>
    </recommendedName>
</protein>
<dbReference type="InterPro" id="IPR003594">
    <property type="entry name" value="HATPase_dom"/>
</dbReference>
<evidence type="ECO:0000259" key="7">
    <source>
        <dbReference type="PROSITE" id="PS50109"/>
    </source>
</evidence>
<dbReference type="FunFam" id="3.30.565.10:FF:000006">
    <property type="entry name" value="Sensor histidine kinase WalK"/>
    <property type="match status" value="1"/>
</dbReference>
<dbReference type="OrthoDB" id="2830at2157"/>
<dbReference type="STRING" id="937775.Metlim_2186"/>
<evidence type="ECO:0000256" key="6">
    <source>
        <dbReference type="PROSITE-ProRule" id="PRU00169"/>
    </source>
</evidence>
<name>H1Z0W1_9EURY</name>
<dbReference type="GO" id="GO:0007234">
    <property type="term" value="P:osmosensory signaling via phosphorelay pathway"/>
    <property type="evidence" value="ECO:0007669"/>
    <property type="project" value="TreeGrafter"/>
</dbReference>
<evidence type="ECO:0000256" key="5">
    <source>
        <dbReference type="ARBA" id="ARBA00022777"/>
    </source>
</evidence>
<feature type="domain" description="Histidine kinase" evidence="7">
    <location>
        <begin position="142"/>
        <end position="350"/>
    </location>
</feature>
<dbReference type="SMART" id="SM00448">
    <property type="entry name" value="REC"/>
    <property type="match status" value="1"/>
</dbReference>
<dbReference type="Gene3D" id="3.40.50.2300">
    <property type="match status" value="1"/>
</dbReference>
<evidence type="ECO:0000313" key="10">
    <source>
        <dbReference type="Proteomes" id="UP000005741"/>
    </source>
</evidence>
<dbReference type="Pfam" id="PF00072">
    <property type="entry name" value="Response_reg"/>
    <property type="match status" value="1"/>
</dbReference>